<dbReference type="KEGG" id="grs:C7S20_01160"/>
<evidence type="ECO:0000313" key="3">
    <source>
        <dbReference type="Proteomes" id="UP000241507"/>
    </source>
</evidence>
<name>A0A2R3Z145_9FLAO</name>
<dbReference type="AlphaFoldDB" id="A0A2R3Z145"/>
<dbReference type="Proteomes" id="UP000241507">
    <property type="component" value="Chromosome"/>
</dbReference>
<reference evidence="3" key="1">
    <citation type="submission" date="2018-03" db="EMBL/GenBank/DDBJ databases">
        <title>Gramella fulva sp. nov., isolated from a dry surface of tidal flat.</title>
        <authorList>
            <person name="Hwang S.H."/>
            <person name="Hwang W.M."/>
            <person name="Kang K."/>
            <person name="Ahn T.-Y."/>
        </authorList>
    </citation>
    <scope>NUCLEOTIDE SEQUENCE [LARGE SCALE GENOMIC DNA]</scope>
    <source>
        <strain evidence="3">SH35</strain>
    </source>
</reference>
<evidence type="ECO:0000313" key="2">
    <source>
        <dbReference type="EMBL" id="AVR43983.1"/>
    </source>
</evidence>
<gene>
    <name evidence="2" type="ORF">C7S20_01160</name>
</gene>
<dbReference type="OrthoDB" id="5498485at2"/>
<dbReference type="GO" id="GO:0016491">
    <property type="term" value="F:oxidoreductase activity"/>
    <property type="evidence" value="ECO:0007669"/>
    <property type="project" value="InterPro"/>
</dbReference>
<feature type="domain" description="ER-bound oxygenase mpaB/mpaB'/Rubber oxygenase catalytic" evidence="1">
    <location>
        <begin position="47"/>
        <end position="211"/>
    </location>
</feature>
<accession>A0A2R3Z145</accession>
<dbReference type="InterPro" id="IPR018713">
    <property type="entry name" value="MPAB/Lcp_cat_dom"/>
</dbReference>
<organism evidence="2 3">
    <name type="scientific">Christiangramia fulva</name>
    <dbReference type="NCBI Taxonomy" id="2126553"/>
    <lineage>
        <taxon>Bacteria</taxon>
        <taxon>Pseudomonadati</taxon>
        <taxon>Bacteroidota</taxon>
        <taxon>Flavobacteriia</taxon>
        <taxon>Flavobacteriales</taxon>
        <taxon>Flavobacteriaceae</taxon>
        <taxon>Christiangramia</taxon>
    </lineage>
</organism>
<proteinExistence type="predicted"/>
<dbReference type="RefSeq" id="WP_107010768.1">
    <property type="nucleotide sequence ID" value="NZ_CP028136.1"/>
</dbReference>
<protein>
    <submittedName>
        <fullName evidence="2">DUF2236 domain-containing protein</fullName>
    </submittedName>
</protein>
<dbReference type="EMBL" id="CP028136">
    <property type="protein sequence ID" value="AVR43983.1"/>
    <property type="molecule type" value="Genomic_DNA"/>
</dbReference>
<sequence>MKPENFVQKNSIVREIWGNSDTILVIFAGAAAEFALNKAVDWLYFTGKLPEDPLGRLFSTVTYAREIVFAKKETAIKAIDRINFIHTSVENARGKKIPQWAYRDVLFMLIDYSIRLYEALERKLTNAEKKEIFDVFFRVGKGMNIEDLPRNFEEFKRMRKLHLEQHLNNSDFTKDLFSQYRKHLGWLRFLLLLEVQILIVPPHVRRLLKLRRFSFLSPLIVLYKFSKKLKIDQLLKALLLPSEYKKEIRALDHAI</sequence>
<dbReference type="Pfam" id="PF09995">
    <property type="entry name" value="MPAB_Lcp_cat"/>
    <property type="match status" value="1"/>
</dbReference>
<keyword evidence="3" id="KW-1185">Reference proteome</keyword>
<evidence type="ECO:0000259" key="1">
    <source>
        <dbReference type="Pfam" id="PF09995"/>
    </source>
</evidence>